<sequence length="387" mass="38972">MPAPAARLLAALVLTAATGGCSSVSCPETLEPGTLLSAGPLTSAAALPSAGANYAVSYISEDPHGDPVAVTGTVAIPPTPAPDDGWPVISWAHGTTGYAGICAPSLDFDGGPTHGYLQVVTPTLDHWVASGYAVVATDYQGLGGPGGAPYLNGASEAANVIDIVTAARHLEPGVATDFVAMGHSQGGQAALFAAATAADRNPELDLRGAVAIAPGSGFSDAVEFADSDHPAAQTAQPFLPVVVLGAAVADPAVDPETMFAPRFAPFVAAARTSCLDQLRELTPVPAGQVFGIDADLDALSEYLALQEPVRVSPQAPVLLAQGLADTTVSPALTDTLAAGYCARDLAVTRRDYPGADHRGAIAAALPDTEEFVAAVFDGAPTADSCRE</sequence>
<dbReference type="RefSeq" id="WP_240171481.1">
    <property type="nucleotide sequence ID" value="NZ_CP092365.1"/>
</dbReference>
<dbReference type="SUPFAM" id="SSF53474">
    <property type="entry name" value="alpha/beta-Hydrolases"/>
    <property type="match status" value="1"/>
</dbReference>
<dbReference type="Pfam" id="PF03583">
    <property type="entry name" value="LIP"/>
    <property type="match status" value="1"/>
</dbReference>
<dbReference type="InterPro" id="IPR005152">
    <property type="entry name" value="Lipase_secreted"/>
</dbReference>
<dbReference type="Gene3D" id="3.40.50.1820">
    <property type="entry name" value="alpha/beta hydrolase"/>
    <property type="match status" value="2"/>
</dbReference>
<keyword evidence="2" id="KW-0378">Hydrolase</keyword>
<dbReference type="PROSITE" id="PS51257">
    <property type="entry name" value="PROKAR_LIPOPROTEIN"/>
    <property type="match status" value="1"/>
</dbReference>
<dbReference type="Proteomes" id="UP001055200">
    <property type="component" value="Chromosome"/>
</dbReference>
<accession>A0ABY3TZT1</accession>
<evidence type="ECO:0000313" key="3">
    <source>
        <dbReference type="Proteomes" id="UP001055200"/>
    </source>
</evidence>
<organism evidence="2 3">
    <name type="scientific">Mycolicibacillus parakoreensis</name>
    <dbReference type="NCBI Taxonomy" id="1069221"/>
    <lineage>
        <taxon>Bacteria</taxon>
        <taxon>Bacillati</taxon>
        <taxon>Actinomycetota</taxon>
        <taxon>Actinomycetes</taxon>
        <taxon>Mycobacteriales</taxon>
        <taxon>Mycobacteriaceae</taxon>
        <taxon>Mycolicibacillus</taxon>
    </lineage>
</organism>
<gene>
    <name evidence="2" type="ORF">MIU77_02350</name>
</gene>
<protein>
    <submittedName>
        <fullName evidence="2">Alpha/beta fold hydrolase</fullName>
    </submittedName>
</protein>
<dbReference type="EMBL" id="CP092365">
    <property type="protein sequence ID" value="ULN53228.1"/>
    <property type="molecule type" value="Genomic_DNA"/>
</dbReference>
<evidence type="ECO:0000256" key="1">
    <source>
        <dbReference type="SAM" id="SignalP"/>
    </source>
</evidence>
<keyword evidence="1" id="KW-0732">Signal</keyword>
<dbReference type="GO" id="GO:0016787">
    <property type="term" value="F:hydrolase activity"/>
    <property type="evidence" value="ECO:0007669"/>
    <property type="project" value="UniProtKB-KW"/>
</dbReference>
<feature type="chain" id="PRO_5046839624" evidence="1">
    <location>
        <begin position="17"/>
        <end position="387"/>
    </location>
</feature>
<dbReference type="InterPro" id="IPR029058">
    <property type="entry name" value="AB_hydrolase_fold"/>
</dbReference>
<evidence type="ECO:0000313" key="2">
    <source>
        <dbReference type="EMBL" id="ULN53228.1"/>
    </source>
</evidence>
<proteinExistence type="predicted"/>
<keyword evidence="3" id="KW-1185">Reference proteome</keyword>
<name>A0ABY3TZT1_9MYCO</name>
<dbReference type="PANTHER" id="PTHR34853:SF1">
    <property type="entry name" value="LIPASE 5"/>
    <property type="match status" value="1"/>
</dbReference>
<dbReference type="PANTHER" id="PTHR34853">
    <property type="match status" value="1"/>
</dbReference>
<feature type="signal peptide" evidence="1">
    <location>
        <begin position="1"/>
        <end position="16"/>
    </location>
</feature>
<reference evidence="2" key="1">
    <citation type="submission" date="2022-08" db="EMBL/GenBank/DDBJ databases">
        <title>Complete genome sequence of 14 non-tuberculosis mycobacteria type-strains.</title>
        <authorList>
            <person name="Igarashi Y."/>
            <person name="Osugi A."/>
            <person name="Mitarai S."/>
        </authorList>
    </citation>
    <scope>NUCLEOTIDE SEQUENCE</scope>
    <source>
        <strain evidence="2">DSM 45575</strain>
    </source>
</reference>
<dbReference type="PIRSF" id="PIRSF029171">
    <property type="entry name" value="Esterase_LipA"/>
    <property type="match status" value="1"/>
</dbReference>